<accession>A0A1S1U9F7</accession>
<dbReference type="EMBL" id="LFKP01000005">
    <property type="protein sequence ID" value="OHV97060.1"/>
    <property type="molecule type" value="Genomic_DNA"/>
</dbReference>
<name>A0A1S1U9F7_9BURK</name>
<gene>
    <name evidence="1" type="ORF">AKG95_07090</name>
</gene>
<proteinExistence type="predicted"/>
<dbReference type="RefSeq" id="WP_071076200.1">
    <property type="nucleotide sequence ID" value="NZ_LFKP01000005.1"/>
</dbReference>
<dbReference type="AlphaFoldDB" id="A0A1S1U9F7"/>
<comment type="caution">
    <text evidence="1">The sequence shown here is derived from an EMBL/GenBank/DDBJ whole genome shotgun (WGS) entry which is preliminary data.</text>
</comment>
<evidence type="ECO:0000313" key="1">
    <source>
        <dbReference type="EMBL" id="OHV97060.1"/>
    </source>
</evidence>
<protein>
    <submittedName>
        <fullName evidence="1">Uncharacterized protein</fullName>
    </submittedName>
</protein>
<sequence>MGFQTKNLAKGNITIDSSLRAYVYLGKYAIPSQIGAHPTVDFQCKGMPQLYFDVPYNITAQDIGTTGLDAFRSRTGMCLRRLQSLGGDNWRATMAINNHNGPPLALFLRVFGRLDLNPPARPYGYGLLVRTLDGEMVFLGSKRMLRLAGDTYDVELTLPWPVPPSDSAPASGQDTAINLPFSMQGKSISANTRGMVSMPYYLYSYDDDGQTMNRYTMMHFESLFWASGNQLQMRRIAASEDDMDVSGSLIIDNSKCQTVYSRLSVIDNSQFP</sequence>
<dbReference type="Proteomes" id="UP000179840">
    <property type="component" value="Unassembled WGS sequence"/>
</dbReference>
<organism evidence="1 2">
    <name type="scientific">Janthinobacterium lividum</name>
    <dbReference type="NCBI Taxonomy" id="29581"/>
    <lineage>
        <taxon>Bacteria</taxon>
        <taxon>Pseudomonadati</taxon>
        <taxon>Pseudomonadota</taxon>
        <taxon>Betaproteobacteria</taxon>
        <taxon>Burkholderiales</taxon>
        <taxon>Oxalobacteraceae</taxon>
        <taxon>Janthinobacterium</taxon>
    </lineage>
</organism>
<evidence type="ECO:0000313" key="2">
    <source>
        <dbReference type="Proteomes" id="UP000179840"/>
    </source>
</evidence>
<reference evidence="1 2" key="1">
    <citation type="submission" date="2015-06" db="EMBL/GenBank/DDBJ databases">
        <title>Draft genome sequencing of a biphenyl-degrading bacterium, Janthinobacterium lividum MEG1.</title>
        <authorList>
            <person name="Shimodaira J."/>
            <person name="Hatta T."/>
        </authorList>
    </citation>
    <scope>NUCLEOTIDE SEQUENCE [LARGE SCALE GENOMIC DNA]</scope>
    <source>
        <strain evidence="1 2">MEG1</strain>
    </source>
</reference>